<evidence type="ECO:0000313" key="7">
    <source>
        <dbReference type="EMBL" id="EWM24379.1"/>
    </source>
</evidence>
<keyword evidence="6" id="KW-0604">Photosystem II</keyword>
<dbReference type="GO" id="GO:0010207">
    <property type="term" value="P:photosystem II assembly"/>
    <property type="evidence" value="ECO:0007669"/>
    <property type="project" value="InterPro"/>
</dbReference>
<dbReference type="InterPro" id="IPR002628">
    <property type="entry name" value="PsbO"/>
</dbReference>
<proteinExistence type="inferred from homology"/>
<name>W7TVN8_9STRA</name>
<dbReference type="SUPFAM" id="SSF56925">
    <property type="entry name" value="OMPA-like"/>
    <property type="match status" value="1"/>
</dbReference>
<evidence type="ECO:0000256" key="5">
    <source>
        <dbReference type="ARBA" id="ARBA00023136"/>
    </source>
</evidence>
<comment type="subcellular location">
    <subcellularLocation>
        <location evidence="1">Membrane</location>
    </subcellularLocation>
</comment>
<dbReference type="PANTHER" id="PTHR34058">
    <property type="entry name" value="OXYGEN-EVOLVING ENHANCER PROTEIN 1-2, CHLOROPLASTIC"/>
    <property type="match status" value="1"/>
</dbReference>
<comment type="similarity">
    <text evidence="2">Belongs to the PsbO family.</text>
</comment>
<gene>
    <name evidence="7" type="primary">psbO</name>
    <name evidence="7" type="ORF">Naga_100313g2</name>
</gene>
<evidence type="ECO:0000313" key="8">
    <source>
        <dbReference type="Proteomes" id="UP000019335"/>
    </source>
</evidence>
<dbReference type="InterPro" id="IPR011250">
    <property type="entry name" value="OMP/PagP_B-barrel"/>
</dbReference>
<protein>
    <submittedName>
        <fullName evidence="7">Oxygen-evolving enhancer protein</fullName>
    </submittedName>
</protein>
<dbReference type="OrthoDB" id="2860at2759"/>
<dbReference type="Gene3D" id="3.30.2050.10">
    <property type="entry name" value="photosynthetic oxygen evolving center domain"/>
    <property type="match status" value="1"/>
</dbReference>
<evidence type="ECO:0000256" key="3">
    <source>
        <dbReference type="ARBA" id="ARBA00022531"/>
    </source>
</evidence>
<evidence type="ECO:0000256" key="6">
    <source>
        <dbReference type="ARBA" id="ARBA00023276"/>
    </source>
</evidence>
<reference evidence="7 8" key="1">
    <citation type="journal article" date="2014" name="Mol. Plant">
        <title>Chromosome Scale Genome Assembly and Transcriptome Profiling of Nannochloropsis gaditana in Nitrogen Depletion.</title>
        <authorList>
            <person name="Corteggiani Carpinelli E."/>
            <person name="Telatin A."/>
            <person name="Vitulo N."/>
            <person name="Forcato C."/>
            <person name="D'Angelo M."/>
            <person name="Schiavon R."/>
            <person name="Vezzi A."/>
            <person name="Giacometti G.M."/>
            <person name="Morosinotto T."/>
            <person name="Valle G."/>
        </authorList>
    </citation>
    <scope>NUCLEOTIDE SEQUENCE [LARGE SCALE GENOMIC DNA]</scope>
    <source>
        <strain evidence="7 8">B-31</strain>
    </source>
</reference>
<dbReference type="Pfam" id="PF01716">
    <property type="entry name" value="MSP"/>
    <property type="match status" value="1"/>
</dbReference>
<dbReference type="GO" id="GO:0042549">
    <property type="term" value="P:photosystem II stabilization"/>
    <property type="evidence" value="ECO:0007669"/>
    <property type="project" value="InterPro"/>
</dbReference>
<evidence type="ECO:0000256" key="1">
    <source>
        <dbReference type="ARBA" id="ARBA00004370"/>
    </source>
</evidence>
<sequence>MTIFIQHFYHCYSRLSIPSHLLTKTMKTAVLLASVGCAQAFVPQMNVQPSFLDQLKNGVSKALPVLVGGSAFLAPSISNALTKEDLSSLSYLQVKGTGLANRCPEVVGEGSIALQGGKTYQLSDLCLEPKTWQVEEEVTNKRGETTKSFVNTKLMTRQTYSLDGVSGDISVGEGGKIKFEEKDGIDYAATTVQLPGGERVPFLFTVKELVATAAQPGNALKPGFQFGGSFKVPSYRSGLFLDPKGRGAVTGYDMAVALPGLQNSVEGDEELFKENNKIFDVTSGNIELEVNKVNVEEGEVGGVFVSTQFSDTDMGSKAPKKLLMKGIFYGRVAQ</sequence>
<keyword evidence="4" id="KW-0793">Thylakoid</keyword>
<evidence type="ECO:0000256" key="2">
    <source>
        <dbReference type="ARBA" id="ARBA00009838"/>
    </source>
</evidence>
<dbReference type="AlphaFoldDB" id="W7TVN8"/>
<keyword evidence="3" id="KW-0602">Photosynthesis</keyword>
<organism evidence="7 8">
    <name type="scientific">Nannochloropsis gaditana</name>
    <dbReference type="NCBI Taxonomy" id="72520"/>
    <lineage>
        <taxon>Eukaryota</taxon>
        <taxon>Sar</taxon>
        <taxon>Stramenopiles</taxon>
        <taxon>Ochrophyta</taxon>
        <taxon>Eustigmatophyceae</taxon>
        <taxon>Eustigmatales</taxon>
        <taxon>Monodopsidaceae</taxon>
        <taxon>Nannochloropsis</taxon>
    </lineage>
</organism>
<keyword evidence="8" id="KW-1185">Reference proteome</keyword>
<dbReference type="EMBL" id="AZIL01001299">
    <property type="protein sequence ID" value="EWM24379.1"/>
    <property type="molecule type" value="Genomic_DNA"/>
</dbReference>
<accession>W7TVN8</accession>
<dbReference type="GO" id="GO:0009523">
    <property type="term" value="C:photosystem II"/>
    <property type="evidence" value="ECO:0007669"/>
    <property type="project" value="UniProtKB-KW"/>
</dbReference>
<dbReference type="Gene3D" id="2.40.160.30">
    <property type="entry name" value="Photosystem II, cytochrome c-550 precursor"/>
    <property type="match status" value="1"/>
</dbReference>
<keyword evidence="5" id="KW-0472">Membrane</keyword>
<comment type="caution">
    <text evidence="7">The sequence shown here is derived from an EMBL/GenBank/DDBJ whole genome shotgun (WGS) entry which is preliminary data.</text>
</comment>
<evidence type="ECO:0000256" key="4">
    <source>
        <dbReference type="ARBA" id="ARBA00023078"/>
    </source>
</evidence>
<dbReference type="Proteomes" id="UP000019335">
    <property type="component" value="Chromosome 14"/>
</dbReference>